<dbReference type="HOGENOM" id="CLU_3394562_0_0_2"/>
<sequence>MSNEAPIAPIIPPIVLKIELRDILAAVPIAI</sequence>
<protein>
    <submittedName>
        <fullName evidence="1">Uncharacterized protein</fullName>
    </submittedName>
</protein>
<evidence type="ECO:0000313" key="1">
    <source>
        <dbReference type="EMBL" id="ACX92025.1"/>
    </source>
</evidence>
<organism evidence="1">
    <name type="scientific">Saccharolobus solfataricus (strain 98/2)</name>
    <name type="common">Sulfolobus solfataricus</name>
    <dbReference type="NCBI Taxonomy" id="555311"/>
    <lineage>
        <taxon>Archaea</taxon>
        <taxon>Thermoproteota</taxon>
        <taxon>Thermoprotei</taxon>
        <taxon>Sulfolobales</taxon>
        <taxon>Sulfolobaceae</taxon>
        <taxon>Saccharolobus</taxon>
    </lineage>
</organism>
<reference evidence="1" key="1">
    <citation type="submission" date="2009-10" db="EMBL/GenBank/DDBJ databases">
        <title>Complete sequence of Sulfolobus solfataricus 98/2.</title>
        <authorList>
            <consortium name="US DOE Joint Genome Institute"/>
            <person name="Lucas S."/>
            <person name="Copeland A."/>
            <person name="Lapidus A."/>
            <person name="Glavina del Rio T."/>
            <person name="Tice H."/>
            <person name="Bruce D."/>
            <person name="Goodwin L."/>
            <person name="Pitluck S."/>
            <person name="Munk A.C."/>
            <person name="Brettin T."/>
            <person name="Detter J.C."/>
            <person name="Han C."/>
            <person name="Tapia R."/>
            <person name="Larimer F."/>
            <person name="Land M."/>
            <person name="Hauser L."/>
            <person name="Kyrpides N."/>
            <person name="Ovchinnikova G."/>
            <person name="Mead D."/>
        </authorList>
    </citation>
    <scope>NUCLEOTIDE SEQUENCE [LARGE SCALE GENOMIC DNA]</scope>
    <source>
        <strain evidence="1">98/2</strain>
    </source>
</reference>
<dbReference type="AlphaFoldDB" id="D0KTF6"/>
<proteinExistence type="predicted"/>
<gene>
    <name evidence="1" type="ordered locus">Ssol_1810</name>
</gene>
<dbReference type="KEGG" id="sol:Ssol_1810"/>
<accession>D0KTF6</accession>
<dbReference type="EMBL" id="CP001800">
    <property type="protein sequence ID" value="ACX92025.1"/>
    <property type="molecule type" value="Genomic_DNA"/>
</dbReference>
<name>D0KTF6_SACS9</name>